<evidence type="ECO:0000313" key="1">
    <source>
        <dbReference type="EMBL" id="SUB79248.1"/>
    </source>
</evidence>
<protein>
    <submittedName>
        <fullName evidence="1">Uncharacterized protein</fullName>
    </submittedName>
</protein>
<name>A0AAQ1UG45_9BACT</name>
<accession>A0AAQ1UG45</accession>
<dbReference type="Proteomes" id="UP000255283">
    <property type="component" value="Unassembled WGS sequence"/>
</dbReference>
<comment type="caution">
    <text evidence="1">The sequence shown here is derived from an EMBL/GenBank/DDBJ whole genome shotgun (WGS) entry which is preliminary data.</text>
</comment>
<dbReference type="AlphaFoldDB" id="A0AAQ1UG45"/>
<sequence length="59" mass="6779">MLRTVEKNRNITKNGIATEAIPKYISDGCIFFVYKERKVNKDGDSLLMAIHRQAYVSKC</sequence>
<proteinExistence type="predicted"/>
<gene>
    <name evidence="1" type="ORF">NCTC13063_00506</name>
</gene>
<dbReference type="EMBL" id="UGTJ01000001">
    <property type="protein sequence ID" value="SUB79248.1"/>
    <property type="molecule type" value="Genomic_DNA"/>
</dbReference>
<reference evidence="1 2" key="1">
    <citation type="submission" date="2018-06" db="EMBL/GenBank/DDBJ databases">
        <authorList>
            <consortium name="Pathogen Informatics"/>
            <person name="Doyle S."/>
        </authorList>
    </citation>
    <scope>NUCLEOTIDE SEQUENCE [LARGE SCALE GENOMIC DNA]</scope>
    <source>
        <strain evidence="1 2">NCTC13063</strain>
    </source>
</reference>
<organism evidence="1 2">
    <name type="scientific">Segatella buccae</name>
    <dbReference type="NCBI Taxonomy" id="28126"/>
    <lineage>
        <taxon>Bacteria</taxon>
        <taxon>Pseudomonadati</taxon>
        <taxon>Bacteroidota</taxon>
        <taxon>Bacteroidia</taxon>
        <taxon>Bacteroidales</taxon>
        <taxon>Prevotellaceae</taxon>
        <taxon>Segatella</taxon>
    </lineage>
</organism>
<evidence type="ECO:0000313" key="2">
    <source>
        <dbReference type="Proteomes" id="UP000255283"/>
    </source>
</evidence>